<dbReference type="Proteomes" id="UP001241092">
    <property type="component" value="Chromosome"/>
</dbReference>
<feature type="domain" description="Styrene monooxygenase StyA putative substrate binding" evidence="1">
    <location>
        <begin position="156"/>
        <end position="268"/>
    </location>
</feature>
<accession>A0AAI8XS80</accession>
<dbReference type="RefSeq" id="WP_286212456.1">
    <property type="nucleotide sequence ID" value="NZ_AP027452.1"/>
</dbReference>
<organism evidence="2 3">
    <name type="scientific">Mycolicibacterium mageritense</name>
    <name type="common">Mycobacterium mageritense</name>
    <dbReference type="NCBI Taxonomy" id="53462"/>
    <lineage>
        <taxon>Bacteria</taxon>
        <taxon>Bacillati</taxon>
        <taxon>Actinomycetota</taxon>
        <taxon>Actinomycetes</taxon>
        <taxon>Mycobacteriales</taxon>
        <taxon>Mycobacteriaceae</taxon>
        <taxon>Mycolicibacterium</taxon>
    </lineage>
</organism>
<proteinExistence type="predicted"/>
<dbReference type="Pfam" id="PF17885">
    <property type="entry name" value="Smoa_sbd"/>
    <property type="match status" value="1"/>
</dbReference>
<name>A0AAI8XS80_MYCME</name>
<dbReference type="Gene3D" id="3.50.50.60">
    <property type="entry name" value="FAD/NAD(P)-binding domain"/>
    <property type="match status" value="3"/>
</dbReference>
<protein>
    <recommendedName>
        <fullName evidence="1">Styrene monooxygenase StyA putative substrate binding domain-containing protein</fullName>
    </recommendedName>
</protein>
<dbReference type="InterPro" id="IPR041654">
    <property type="entry name" value="StyA_sbd"/>
</dbReference>
<dbReference type="InterPro" id="IPR036188">
    <property type="entry name" value="FAD/NAD-bd_sf"/>
</dbReference>
<evidence type="ECO:0000313" key="3">
    <source>
        <dbReference type="Proteomes" id="UP001241092"/>
    </source>
</evidence>
<dbReference type="SUPFAM" id="SSF51905">
    <property type="entry name" value="FAD/NAD(P)-binding domain"/>
    <property type="match status" value="1"/>
</dbReference>
<gene>
    <name evidence="2" type="ORF">hbim_06698</name>
</gene>
<sequence>MTTSSGRSAAVIGAGQTGVTAALGLLDNGFDVTLYSDRDQRSLRDAVPPTGTALIFGHAQRAEESLGLNTYLATAPTSTGQSVRVVDGSVDSRPEEIAFDADFGGFQGVAVDTRLKADDRLTLFQQRGGRFVVEAVDPDRLDQIAAGVDLTLVATGRGGLSSLFPVVADRTAYDRPQRTLLTVTLTGLPYGPEVFAHRSAAGGRHNAFTVITDQGESWLGPYLHKDAGPTWTFLGWALPGTDWERRFSGATSAASALEVVTGLHRDYIDWDLPEVQALKVIEDDPHSWLTGAVTPVVRAGVGHTASGHPVAALGDTAVAYDPIAGQGAQGGLIQAAALVHKAAGHDGAFDTAWLTAAFEEFYDRRARAAQLVTRLFLSDADLVEYGHLFFAAANTSPRFASKLFGLLDDPRPFEAVTSVAAAKQLITEFAAEPADTLLDRFLPAGSFARSGFEPRVAQGAA</sequence>
<dbReference type="EMBL" id="AP027452">
    <property type="protein sequence ID" value="BDY32728.1"/>
    <property type="molecule type" value="Genomic_DNA"/>
</dbReference>
<reference evidence="2" key="1">
    <citation type="submission" date="2023-03" db="EMBL/GenBank/DDBJ databases">
        <title>Draft genome sequence of a Mycolicibacterium mageritense strain H4_3_1 isolated from a hybrid biological-inorganic system reactor.</title>
        <authorList>
            <person name="Feng X."/>
            <person name="Kazama D."/>
            <person name="Sato K."/>
            <person name="Kobayashi H."/>
        </authorList>
    </citation>
    <scope>NUCLEOTIDE SEQUENCE</scope>
    <source>
        <strain evidence="2">H4_3_1</strain>
    </source>
</reference>
<evidence type="ECO:0000313" key="2">
    <source>
        <dbReference type="EMBL" id="BDY32728.1"/>
    </source>
</evidence>
<evidence type="ECO:0000259" key="1">
    <source>
        <dbReference type="Pfam" id="PF17885"/>
    </source>
</evidence>
<dbReference type="AlphaFoldDB" id="A0AAI8XS80"/>